<comment type="function">
    <text evidence="15">A helicase/nuclease that prepares dsDNA breaks (DSB) for recombinational DNA repair. Binds to DSBs and unwinds DNA via a highly rapid and processive ATP-dependent bidirectional helicase activity. Unwinds dsDNA until it encounters a Chi (crossover hotspot instigator) sequence from the 3' direction. Cuts ssDNA a few nucleotides 3' to the Chi site. The properties and activities of the enzyme are changed at Chi. The Chi-altered holoenzyme produces a long 3'-ssDNA overhang and facilitates RecA-binding to the ssDNA for homologous DNA recombination and repair. Holoenzyme degrades any linearized DNA that is unable to undergo homologous recombination. In the holoenzyme this subunit contributes ATPase, 3'-5' helicase, exonuclease activity and loads RecA onto ssDNA.</text>
</comment>
<dbReference type="InterPro" id="IPR004586">
    <property type="entry name" value="RecB"/>
</dbReference>
<reference evidence="21" key="1">
    <citation type="submission" date="2017-01" db="EMBL/GenBank/DDBJ databases">
        <authorList>
            <person name="Varghese N."/>
            <person name="Submissions S."/>
        </authorList>
    </citation>
    <scope>NUCLEOTIDE SEQUENCE [LARGE SCALE GENOMIC DNA]</scope>
    <source>
        <strain evidence="21">UM1</strain>
    </source>
</reference>
<evidence type="ECO:0000256" key="7">
    <source>
        <dbReference type="ARBA" id="ARBA00022839"/>
    </source>
</evidence>
<dbReference type="Gene3D" id="3.40.50.300">
    <property type="entry name" value="P-loop containing nucleotide triphosphate hydrolases"/>
    <property type="match status" value="2"/>
</dbReference>
<keyword evidence="4 15" id="KW-0227">DNA damage</keyword>
<comment type="cofactor">
    <cofactor evidence="15">
        <name>Mg(2+)</name>
        <dbReference type="ChEBI" id="CHEBI:18420"/>
    </cofactor>
    <text evidence="15">Binds 1 Mg(2+) ion per subunit.</text>
</comment>
<dbReference type="Gene3D" id="1.10.3170.10">
    <property type="entry name" value="Recbcd, chain B, domain 2"/>
    <property type="match status" value="1"/>
</dbReference>
<dbReference type="PANTHER" id="PTHR11070">
    <property type="entry name" value="UVRD / RECB / PCRA DNA HELICASE FAMILY MEMBER"/>
    <property type="match status" value="1"/>
</dbReference>
<comment type="domain">
    <text evidence="15">The C-terminal domain has nuclease activity and interacts with RecD. It interacts with RecA, facilitating its loading onto ssDNA.</text>
</comment>
<comment type="catalytic activity">
    <reaction evidence="15">
        <text>Exonucleolytic cleavage (in the presence of ATP) in either 5'- to 3'- or 3'- to 5'-direction to yield 5'-phosphooligonucleotides.</text>
        <dbReference type="EC" id="3.1.11.5"/>
    </reaction>
</comment>
<dbReference type="InterPro" id="IPR011604">
    <property type="entry name" value="PDDEXK-like_dom_sf"/>
</dbReference>
<dbReference type="EC" id="5.6.2.4" evidence="15"/>
<feature type="binding site" evidence="15">
    <location>
        <position position="1075"/>
    </location>
    <ligand>
        <name>Mg(2+)</name>
        <dbReference type="ChEBI" id="CHEBI:18420"/>
    </ligand>
</feature>
<keyword evidence="2 15" id="KW-0479">Metal-binding</keyword>
<dbReference type="STRING" id="1604334.SAMN05421546_0604"/>
<comment type="similarity">
    <text evidence="15">Belongs to the helicase family. UvrD subfamily.</text>
</comment>
<keyword evidence="21" id="KW-1185">Reference proteome</keyword>
<name>A0A1N6PGG6_9GAMM</name>
<evidence type="ECO:0000256" key="2">
    <source>
        <dbReference type="ARBA" id="ARBA00022723"/>
    </source>
</evidence>
<evidence type="ECO:0000256" key="4">
    <source>
        <dbReference type="ARBA" id="ARBA00022763"/>
    </source>
</evidence>
<dbReference type="GO" id="GO:0000287">
    <property type="term" value="F:magnesium ion binding"/>
    <property type="evidence" value="ECO:0007669"/>
    <property type="project" value="UniProtKB-UniRule"/>
</dbReference>
<evidence type="ECO:0000256" key="5">
    <source>
        <dbReference type="ARBA" id="ARBA00022801"/>
    </source>
</evidence>
<dbReference type="InterPro" id="IPR014017">
    <property type="entry name" value="DNA_helicase_UvrD-like_C"/>
</dbReference>
<feature type="binding site" evidence="15">
    <location>
        <position position="959"/>
    </location>
    <ligand>
        <name>Mg(2+)</name>
        <dbReference type="ChEBI" id="CHEBI:18420"/>
    </ligand>
</feature>
<evidence type="ECO:0000259" key="18">
    <source>
        <dbReference type="PROSITE" id="PS51198"/>
    </source>
</evidence>
<evidence type="ECO:0000259" key="19">
    <source>
        <dbReference type="PROSITE" id="PS51217"/>
    </source>
</evidence>
<dbReference type="GO" id="GO:0009338">
    <property type="term" value="C:exodeoxyribonuclease V complex"/>
    <property type="evidence" value="ECO:0007669"/>
    <property type="project" value="TreeGrafter"/>
</dbReference>
<dbReference type="Gene3D" id="1.10.486.10">
    <property type="entry name" value="PCRA, domain 4"/>
    <property type="match status" value="1"/>
</dbReference>
<evidence type="ECO:0000256" key="10">
    <source>
        <dbReference type="ARBA" id="ARBA00023125"/>
    </source>
</evidence>
<comment type="subunit">
    <text evidence="15">Heterotrimer of RecB, RecC and RecD. All subunits contribute to DNA-binding. Interacts with RecA.</text>
</comment>
<dbReference type="InterPro" id="IPR038726">
    <property type="entry name" value="PDDEXK_AddAB-type"/>
</dbReference>
<dbReference type="EMBL" id="FTLW01000001">
    <property type="protein sequence ID" value="SIQ03346.1"/>
    <property type="molecule type" value="Genomic_DNA"/>
</dbReference>
<keyword evidence="3 15" id="KW-0547">Nucleotide-binding</keyword>
<dbReference type="GO" id="GO:0003677">
    <property type="term" value="F:DNA binding"/>
    <property type="evidence" value="ECO:0007669"/>
    <property type="project" value="UniProtKB-UniRule"/>
</dbReference>
<keyword evidence="9 15" id="KW-0460">Magnesium</keyword>
<comment type="catalytic activity">
    <reaction evidence="14 15">
        <text>ATP + H2O = ADP + phosphate + H(+)</text>
        <dbReference type="Rhea" id="RHEA:13065"/>
        <dbReference type="ChEBI" id="CHEBI:15377"/>
        <dbReference type="ChEBI" id="CHEBI:15378"/>
        <dbReference type="ChEBI" id="CHEBI:30616"/>
        <dbReference type="ChEBI" id="CHEBI:43474"/>
        <dbReference type="ChEBI" id="CHEBI:456216"/>
        <dbReference type="EC" id="5.6.2.4"/>
    </reaction>
</comment>
<proteinExistence type="inferred from homology"/>
<dbReference type="PROSITE" id="PS51217">
    <property type="entry name" value="UVRD_HELICASE_CTER"/>
    <property type="match status" value="1"/>
</dbReference>
<dbReference type="GO" id="GO:0043138">
    <property type="term" value="F:3'-5' DNA helicase activity"/>
    <property type="evidence" value="ECO:0007669"/>
    <property type="project" value="UniProtKB-UniRule"/>
</dbReference>
<evidence type="ECO:0000256" key="9">
    <source>
        <dbReference type="ARBA" id="ARBA00022842"/>
    </source>
</evidence>
<organism evidence="20 21">
    <name type="scientific">Solilutibacter tolerans</name>
    <dbReference type="NCBI Taxonomy" id="1604334"/>
    <lineage>
        <taxon>Bacteria</taxon>
        <taxon>Pseudomonadati</taxon>
        <taxon>Pseudomonadota</taxon>
        <taxon>Gammaproteobacteria</taxon>
        <taxon>Lysobacterales</taxon>
        <taxon>Lysobacteraceae</taxon>
        <taxon>Solilutibacter</taxon>
    </lineage>
</organism>
<evidence type="ECO:0000256" key="1">
    <source>
        <dbReference type="ARBA" id="ARBA00022722"/>
    </source>
</evidence>
<feature type="domain" description="UvrD-like helicase C-terminal" evidence="19">
    <location>
        <begin position="485"/>
        <end position="745"/>
    </location>
</feature>
<dbReference type="Pfam" id="PF12705">
    <property type="entry name" value="PDDEXK_1"/>
    <property type="match status" value="1"/>
</dbReference>
<dbReference type="PROSITE" id="PS51198">
    <property type="entry name" value="UVRD_HELICASE_ATP_BIND"/>
    <property type="match status" value="1"/>
</dbReference>
<keyword evidence="1 15" id="KW-0540">Nuclease</keyword>
<keyword evidence="6 15" id="KW-0347">Helicase</keyword>
<dbReference type="PANTHER" id="PTHR11070:SF23">
    <property type="entry name" value="RECBCD ENZYME SUBUNIT RECB"/>
    <property type="match status" value="1"/>
</dbReference>
<keyword evidence="5 15" id="KW-0378">Hydrolase</keyword>
<dbReference type="GO" id="GO:0008854">
    <property type="term" value="F:exodeoxyribonuclease V activity"/>
    <property type="evidence" value="ECO:0007669"/>
    <property type="project" value="UniProtKB-EC"/>
</dbReference>
<evidence type="ECO:0000256" key="13">
    <source>
        <dbReference type="ARBA" id="ARBA00034617"/>
    </source>
</evidence>
<feature type="region of interest" description="Nuclease activity, interacts with RecD and RecA" evidence="15">
    <location>
        <begin position="899"/>
        <end position="1188"/>
    </location>
</feature>
<dbReference type="OrthoDB" id="9810135at2"/>
<dbReference type="SUPFAM" id="SSF52540">
    <property type="entry name" value="P-loop containing nucleoside triphosphate hydrolases"/>
    <property type="match status" value="1"/>
</dbReference>
<dbReference type="Proteomes" id="UP000241788">
    <property type="component" value="Unassembled WGS sequence"/>
</dbReference>
<dbReference type="InterPro" id="IPR011335">
    <property type="entry name" value="Restrct_endonuc-II-like"/>
</dbReference>
<feature type="coiled-coil region" evidence="17">
    <location>
        <begin position="102"/>
        <end position="129"/>
    </location>
</feature>
<comment type="miscellaneous">
    <text evidence="15">In the RecBCD complex, RecB has a slow 3'-5' helicase, an exonuclease activity and loads RecA onto ssDNA, RecD has a fast 5'-3' helicase activity, while RecC stimulates the ATPase and processivity of the RecB helicase and contributes to recognition of the Chi site.</text>
</comment>
<protein>
    <recommendedName>
        <fullName evidence="15">RecBCD enzyme subunit RecB</fullName>
        <ecNumber evidence="15">3.1.11.5</ecNumber>
        <ecNumber evidence="15">5.6.2.4</ecNumber>
    </recommendedName>
    <alternativeName>
        <fullName evidence="15">DNA 3'-5' helicase subunit RecB</fullName>
    </alternativeName>
    <alternativeName>
        <fullName evidence="15">Exonuclease V subunit RecB</fullName>
        <shortName evidence="15">ExoV subunit RecB</shortName>
    </alternativeName>
    <alternativeName>
        <fullName evidence="15">Helicase/nuclease RecBCD subunit RecB</fullName>
    </alternativeName>
</protein>
<accession>A0A1N6PGG6</accession>
<dbReference type="RefSeq" id="WP_076585087.1">
    <property type="nucleotide sequence ID" value="NZ_FTLW01000001.1"/>
</dbReference>
<keyword evidence="10 15" id="KW-0238">DNA-binding</keyword>
<dbReference type="GO" id="GO:0005524">
    <property type="term" value="F:ATP binding"/>
    <property type="evidence" value="ECO:0007669"/>
    <property type="project" value="UniProtKB-UniRule"/>
</dbReference>
<evidence type="ECO:0000256" key="6">
    <source>
        <dbReference type="ARBA" id="ARBA00022806"/>
    </source>
</evidence>
<sequence length="1188" mass="130297">MNATTPPNDWRGLNLDQGGRTLIEASAGTGKTWTIAVLYLRLLLEQALGPRQIVVTTFTDAAASELRERLRDRLRWAEDEALSFDATLPYDATASTDILWLHQRWRNDAEQRERDLQRLRLALAELDRAPISTLHGLCARILAEHPFAAGGRFVQGELVDGAAWMAEIAADLRRTLTQSDADELDVWLPQALRVHLTRSPDARQMGRLLAPGTDVPLINAPDWPGVEVVEALRAGTRAGLFKANSLQPQAWIAAANFIETRGGAPIDEKLLKALPLQEGLKGVLKGAANDEGLARAAAVSPLVAEFVASLQSSDLQQLWHRIRAWGLLQKSRQAERHDQRSFDDLLSSVQSALLAEQGDATRPLADALCAAWPVALVDEFQDTDGVQYGILDAIYRDVEGQPRGRLVMIGDPKQAIYRFRGGDIHSYQRAAHSADANGHLRLDTNQRSSRGLVDAVNQFFAASGPSLDAGGGASSGIEYHAVAASGRRDAEPLRIKGEVSSQPLVIHYQEDAPELQEPRIEAALVACANDIAQMLGSGDVLIGNKPLTPADIAVLLPTHGQIQRMRRLLELRGVPCVSRSKSSVFMGETARDLQLILHGVANPGRASFIRAALASPLWGMPLAQIRAMDADPSAMQAISGQFHRWQSAWQSRGVQAVVDAVVEQLGPHWLSRTEGERVLTDVRHLGEELQSQADEGLGPQALLGWLAAQRAGETDGEESASESRQLRIESEAARVQLMTLHASKGLEFPVVFLPLMWAHGERRENEFVVLNDPITGMRQLRTDDAAKQQAAREMQDERFRVFYVALTRAIHACHVYALPPSRSKAYGDTRGTALDILLARMPHDVMSLGLIDATPRIGWQQGWRSEGSVHYAAAVENDVRGKARDMPPARSAPLPSRHSFSTLTRGLHASDGSQAPAASDEMAEEWVDVASDQLHEVGEHPALLALQDVRGTGIGNAIHAIYEHRDIGLPVREQPALLRKSLREQGLWNSDIAGQSLAKRVAERIDATLATPLADDMPTLGSLPANDLRAEMGFHFSLDETSLQALRQACDAHGEPTLVPRGARHLVGLMTGKIDLLFRHDGRIHVLDYKGNFLGTRIQDYQGTSLQRAMQHANYPFQALLYTIALERHLRLRLPAYDRARHLGDAWYLFVRAAGLAPSTGIWRHRFADGLLDDVDKALPGVKVEVVA</sequence>
<evidence type="ECO:0000256" key="8">
    <source>
        <dbReference type="ARBA" id="ARBA00022840"/>
    </source>
</evidence>
<comment type="catalytic activity">
    <reaction evidence="13 15">
        <text>Couples ATP hydrolysis with the unwinding of duplex DNA by translocating in the 3'-5' direction.</text>
        <dbReference type="EC" id="5.6.2.4"/>
    </reaction>
</comment>
<dbReference type="GO" id="GO:0005829">
    <property type="term" value="C:cytosol"/>
    <property type="evidence" value="ECO:0007669"/>
    <property type="project" value="TreeGrafter"/>
</dbReference>
<dbReference type="InterPro" id="IPR027417">
    <property type="entry name" value="P-loop_NTPase"/>
</dbReference>
<dbReference type="Pfam" id="PF00580">
    <property type="entry name" value="UvrD-helicase"/>
    <property type="match status" value="1"/>
</dbReference>
<keyword evidence="12 15" id="KW-0413">Isomerase</keyword>
<feature type="binding site" evidence="15">
    <location>
        <position position="1088"/>
    </location>
    <ligand>
        <name>Mg(2+)</name>
        <dbReference type="ChEBI" id="CHEBI:18420"/>
    </ligand>
</feature>
<dbReference type="EC" id="3.1.11.5" evidence="15"/>
<keyword evidence="7 15" id="KW-0269">Exonuclease</keyword>
<dbReference type="SUPFAM" id="SSF52980">
    <property type="entry name" value="Restriction endonuclease-like"/>
    <property type="match status" value="1"/>
</dbReference>
<dbReference type="GO" id="GO:0016887">
    <property type="term" value="F:ATP hydrolysis activity"/>
    <property type="evidence" value="ECO:0007669"/>
    <property type="project" value="RHEA"/>
</dbReference>
<keyword evidence="8 15" id="KW-0067">ATP-binding</keyword>
<dbReference type="InterPro" id="IPR000212">
    <property type="entry name" value="DNA_helicase_UvrD/REP"/>
</dbReference>
<evidence type="ECO:0000256" key="16">
    <source>
        <dbReference type="PROSITE-ProRule" id="PRU00560"/>
    </source>
</evidence>
<dbReference type="HAMAP" id="MF_01485">
    <property type="entry name" value="RecB"/>
    <property type="match status" value="1"/>
</dbReference>
<keyword evidence="11 15" id="KW-0234">DNA repair</keyword>
<evidence type="ECO:0000256" key="15">
    <source>
        <dbReference type="HAMAP-Rule" id="MF_01485"/>
    </source>
</evidence>
<dbReference type="Pfam" id="PF13361">
    <property type="entry name" value="UvrD_C"/>
    <property type="match status" value="1"/>
</dbReference>
<evidence type="ECO:0000256" key="3">
    <source>
        <dbReference type="ARBA" id="ARBA00022741"/>
    </source>
</evidence>
<feature type="active site" description="For nuclease activity" evidence="15">
    <location>
        <position position="1088"/>
    </location>
</feature>
<evidence type="ECO:0000256" key="11">
    <source>
        <dbReference type="ARBA" id="ARBA00023204"/>
    </source>
</evidence>
<dbReference type="AlphaFoldDB" id="A0A1N6PGG6"/>
<gene>
    <name evidence="15" type="primary">recB</name>
    <name evidence="20" type="ORF">SAMN05421546_0604</name>
</gene>
<feature type="region of interest" description="DNA-binding and helicase activity, interacts with RecC" evidence="15">
    <location>
        <begin position="1"/>
        <end position="883"/>
    </location>
</feature>
<dbReference type="GO" id="GO:0000724">
    <property type="term" value="P:double-strand break repair via homologous recombination"/>
    <property type="evidence" value="ECO:0007669"/>
    <property type="project" value="UniProtKB-UniRule"/>
</dbReference>
<feature type="domain" description="UvrD-like helicase ATP-binding" evidence="18">
    <location>
        <begin position="4"/>
        <end position="449"/>
    </location>
</feature>
<evidence type="ECO:0000313" key="20">
    <source>
        <dbReference type="EMBL" id="SIQ03346.1"/>
    </source>
</evidence>
<feature type="binding site" evidence="16">
    <location>
        <begin position="25"/>
        <end position="32"/>
    </location>
    <ligand>
        <name>ATP</name>
        <dbReference type="ChEBI" id="CHEBI:30616"/>
    </ligand>
</feature>
<evidence type="ECO:0000256" key="14">
    <source>
        <dbReference type="ARBA" id="ARBA00048988"/>
    </source>
</evidence>
<evidence type="ECO:0000256" key="17">
    <source>
        <dbReference type="SAM" id="Coils"/>
    </source>
</evidence>
<keyword evidence="17" id="KW-0175">Coiled coil</keyword>
<dbReference type="Gene3D" id="3.90.320.10">
    <property type="match status" value="1"/>
</dbReference>
<evidence type="ECO:0000256" key="12">
    <source>
        <dbReference type="ARBA" id="ARBA00023235"/>
    </source>
</evidence>
<dbReference type="CDD" id="cd22352">
    <property type="entry name" value="RecB_C-like"/>
    <property type="match status" value="1"/>
</dbReference>
<evidence type="ECO:0000313" key="21">
    <source>
        <dbReference type="Proteomes" id="UP000241788"/>
    </source>
</evidence>
<dbReference type="InterPro" id="IPR014016">
    <property type="entry name" value="UvrD-like_ATP-bd"/>
</dbReference>
<comment type="domain">
    <text evidence="15">The N-terminal DNA-binding domain is a ssDNA-dependent ATPase and has ATP-dependent 3'-5' helicase function. This domain interacts with RecC.</text>
</comment>